<evidence type="ECO:0000256" key="1">
    <source>
        <dbReference type="ARBA" id="ARBA00004325"/>
    </source>
</evidence>
<evidence type="ECO:0000313" key="11">
    <source>
        <dbReference type="Proteomes" id="UP000012174"/>
    </source>
</evidence>
<dbReference type="GO" id="GO:0031966">
    <property type="term" value="C:mitochondrial membrane"/>
    <property type="evidence" value="ECO:0007669"/>
    <property type="project" value="UniProtKB-SubCell"/>
</dbReference>
<keyword evidence="4" id="KW-0138">CF(0)</keyword>
<dbReference type="EMBL" id="KB707520">
    <property type="protein sequence ID" value="EMR61916.1"/>
    <property type="molecule type" value="Genomic_DNA"/>
</dbReference>
<dbReference type="eggNOG" id="KOG4103">
    <property type="taxonomic scope" value="Eukaryota"/>
</dbReference>
<evidence type="ECO:0000256" key="4">
    <source>
        <dbReference type="ARBA" id="ARBA00022547"/>
    </source>
</evidence>
<dbReference type="OMA" id="NMTPPNL"/>
<keyword evidence="3" id="KW-0813">Transport</keyword>
<comment type="subcellular location">
    <subcellularLocation>
        <location evidence="1">Mitochondrion membrane</location>
    </subcellularLocation>
</comment>
<dbReference type="Pfam" id="PF04718">
    <property type="entry name" value="ATP-synt_G"/>
    <property type="match status" value="1"/>
</dbReference>
<evidence type="ECO:0000256" key="2">
    <source>
        <dbReference type="ARBA" id="ARBA00005699"/>
    </source>
</evidence>
<dbReference type="HOGENOM" id="CLU_083674_0_0_1"/>
<dbReference type="AlphaFoldDB" id="M7SWG8"/>
<evidence type="ECO:0000256" key="3">
    <source>
        <dbReference type="ARBA" id="ARBA00022448"/>
    </source>
</evidence>
<accession>M7SWG8</accession>
<keyword evidence="5" id="KW-0375">Hydrogen ion transport</keyword>
<dbReference type="GO" id="GO:0015078">
    <property type="term" value="F:proton transmembrane transporter activity"/>
    <property type="evidence" value="ECO:0007669"/>
    <property type="project" value="InterPro"/>
</dbReference>
<gene>
    <name evidence="10" type="ORF">UCREL1_11153</name>
</gene>
<dbReference type="Proteomes" id="UP000012174">
    <property type="component" value="Unassembled WGS sequence"/>
</dbReference>
<evidence type="ECO:0000256" key="7">
    <source>
        <dbReference type="ARBA" id="ARBA00023128"/>
    </source>
</evidence>
<dbReference type="GO" id="GO:0015986">
    <property type="term" value="P:proton motive force-driven ATP synthesis"/>
    <property type="evidence" value="ECO:0007669"/>
    <property type="project" value="InterPro"/>
</dbReference>
<dbReference type="OrthoDB" id="437at2759"/>
<organism evidence="10 11">
    <name type="scientific">Eutypa lata (strain UCR-EL1)</name>
    <name type="common">Grapevine dieback disease fungus</name>
    <name type="synonym">Eutypa armeniacae</name>
    <dbReference type="NCBI Taxonomy" id="1287681"/>
    <lineage>
        <taxon>Eukaryota</taxon>
        <taxon>Fungi</taxon>
        <taxon>Dikarya</taxon>
        <taxon>Ascomycota</taxon>
        <taxon>Pezizomycotina</taxon>
        <taxon>Sordariomycetes</taxon>
        <taxon>Xylariomycetidae</taxon>
        <taxon>Xylariales</taxon>
        <taxon>Diatrypaceae</taxon>
        <taxon>Eutypa</taxon>
    </lineage>
</organism>
<keyword evidence="8" id="KW-0472">Membrane</keyword>
<evidence type="ECO:0000313" key="10">
    <source>
        <dbReference type="EMBL" id="EMR61916.1"/>
    </source>
</evidence>
<keyword evidence="11" id="KW-1185">Reference proteome</keyword>
<reference evidence="11" key="1">
    <citation type="journal article" date="2013" name="Genome Announc.">
        <title>Draft genome sequence of the grapevine dieback fungus Eutypa lata UCR-EL1.</title>
        <authorList>
            <person name="Blanco-Ulate B."/>
            <person name="Rolshausen P.E."/>
            <person name="Cantu D."/>
        </authorList>
    </citation>
    <scope>NUCLEOTIDE SEQUENCE [LARGE SCALE GENOMIC DNA]</scope>
    <source>
        <strain evidence="11">UCR-EL1</strain>
    </source>
</reference>
<keyword evidence="6" id="KW-0406">Ion transport</keyword>
<dbReference type="InterPro" id="IPR006808">
    <property type="entry name" value="ATP_synth_F0_gsu_mt"/>
</dbReference>
<dbReference type="KEGG" id="ela:UCREL1_11153"/>
<comment type="similarity">
    <text evidence="2">Belongs to the ATPase g subunit family.</text>
</comment>
<name>M7SWG8_EUTLA</name>
<keyword evidence="7" id="KW-0496">Mitochondrion</keyword>
<protein>
    <submittedName>
        <fullName evidence="10">Putative atp synthase subunit g protein</fullName>
    </submittedName>
</protein>
<evidence type="ECO:0000256" key="5">
    <source>
        <dbReference type="ARBA" id="ARBA00022781"/>
    </source>
</evidence>
<sequence length="224" mass="23577">MSSSSTLARPMLRQSGAAWGRMAARRFESTASTNAKKATEKAGETAKDTAKDTAAKVSATVSEYSTKAAQGLSKVTATAGPAITGAARGVAESLSKVGGRTGRLVGFIEKQTPTVVFYSKVGAELAKIVFRNQKMTPPSLSTFQSYFQNVYKTYLQNPNALLQTASKAAQQPANLLQQARNVSRAQLVAGGVLAAECVGFFTVGEMIGRFKIIGYHGGNPAAHH</sequence>
<keyword evidence="9" id="KW-0066">ATP synthesis</keyword>
<evidence type="ECO:0000256" key="6">
    <source>
        <dbReference type="ARBA" id="ARBA00023065"/>
    </source>
</evidence>
<evidence type="ECO:0000256" key="8">
    <source>
        <dbReference type="ARBA" id="ARBA00023136"/>
    </source>
</evidence>
<proteinExistence type="inferred from homology"/>
<evidence type="ECO:0000256" key="9">
    <source>
        <dbReference type="ARBA" id="ARBA00023310"/>
    </source>
</evidence>
<dbReference type="STRING" id="1287681.M7SWG8"/>
<dbReference type="PANTHER" id="PTHR12386">
    <property type="entry name" value="ATP SYNTHASE SUBUNIT"/>
    <property type="match status" value="1"/>
</dbReference>
<dbReference type="GO" id="GO:0045259">
    <property type="term" value="C:proton-transporting ATP synthase complex"/>
    <property type="evidence" value="ECO:0007669"/>
    <property type="project" value="UniProtKB-KW"/>
</dbReference>